<gene>
    <name evidence="2" type="ORF">GCM10022228_14230</name>
</gene>
<dbReference type="Pfam" id="PF06366">
    <property type="entry name" value="FlhE"/>
    <property type="match status" value="1"/>
</dbReference>
<dbReference type="RefSeq" id="WP_344703774.1">
    <property type="nucleotide sequence ID" value="NZ_BAAAZT010000067.1"/>
</dbReference>
<evidence type="ECO:0008006" key="4">
    <source>
        <dbReference type="Google" id="ProtNLM"/>
    </source>
</evidence>
<accession>A0ABP7LPP4</accession>
<evidence type="ECO:0000256" key="1">
    <source>
        <dbReference type="SAM" id="SignalP"/>
    </source>
</evidence>
<reference evidence="3" key="1">
    <citation type="journal article" date="2019" name="Int. J. Syst. Evol. Microbiol.">
        <title>The Global Catalogue of Microorganisms (GCM) 10K type strain sequencing project: providing services to taxonomists for standard genome sequencing and annotation.</title>
        <authorList>
            <consortium name="The Broad Institute Genomics Platform"/>
            <consortium name="The Broad Institute Genome Sequencing Center for Infectious Disease"/>
            <person name="Wu L."/>
            <person name="Ma J."/>
        </authorList>
    </citation>
    <scope>NUCLEOTIDE SEQUENCE [LARGE SCALE GENOMIC DNA]</scope>
    <source>
        <strain evidence="3">JCM 16914</strain>
    </source>
</reference>
<keyword evidence="1" id="KW-0732">Signal</keyword>
<protein>
    <recommendedName>
        <fullName evidence="4">Flagellar FlhE</fullName>
    </recommendedName>
</protein>
<name>A0ABP7LPP4_9GAMM</name>
<comment type="caution">
    <text evidence="2">The sequence shown here is derived from an EMBL/GenBank/DDBJ whole genome shotgun (WGS) entry which is preliminary data.</text>
</comment>
<sequence>MQRRQGTAMLVALFVLSVGLPAAAIAATGSWVAAVPATTVAMSDRSTATRRVAPPAAAHADGRAIERVQWRFATPPGKSVDAWLCHPRGCVALAGRRGATRAFAGYRAGAPLYFRFRLPPGQPPFQIEGMQLIVSFR</sequence>
<organism evidence="2 3">
    <name type="scientific">Halomonas cibimaris</name>
    <dbReference type="NCBI Taxonomy" id="657012"/>
    <lineage>
        <taxon>Bacteria</taxon>
        <taxon>Pseudomonadati</taxon>
        <taxon>Pseudomonadota</taxon>
        <taxon>Gammaproteobacteria</taxon>
        <taxon>Oceanospirillales</taxon>
        <taxon>Halomonadaceae</taxon>
        <taxon>Halomonas</taxon>
    </lineage>
</organism>
<feature type="signal peptide" evidence="1">
    <location>
        <begin position="1"/>
        <end position="26"/>
    </location>
</feature>
<keyword evidence="3" id="KW-1185">Reference proteome</keyword>
<evidence type="ECO:0000313" key="2">
    <source>
        <dbReference type="EMBL" id="GAA3905166.1"/>
    </source>
</evidence>
<feature type="chain" id="PRO_5045080046" description="Flagellar FlhE" evidence="1">
    <location>
        <begin position="27"/>
        <end position="137"/>
    </location>
</feature>
<dbReference type="EMBL" id="BAAAZT010000067">
    <property type="protein sequence ID" value="GAA3905166.1"/>
    <property type="molecule type" value="Genomic_DNA"/>
</dbReference>
<evidence type="ECO:0000313" key="3">
    <source>
        <dbReference type="Proteomes" id="UP001500133"/>
    </source>
</evidence>
<dbReference type="Proteomes" id="UP001500133">
    <property type="component" value="Unassembled WGS sequence"/>
</dbReference>
<proteinExistence type="predicted"/>
<dbReference type="InterPro" id="IPR009420">
    <property type="entry name" value="FlhE"/>
</dbReference>